<dbReference type="AlphaFoldDB" id="A0A1H9MZF5"/>
<sequence length="168" mass="20118">MTKRETKLTLTDIHKNAKELNKKQKFFIDKDQGKFIYYYPKFSKRKITILIKDLSDTLAYVEQHKLDFFNNDDELNNYILFLIIKHFTDLQTELKDKSVELHFATMNELVDIGWYEMFLLKMFPMQEISSVLDEIKKRLNVSFKYLALEEELSREGQTVDSILNDKDN</sequence>
<protein>
    <submittedName>
        <fullName evidence="1">Uncharacterized protein</fullName>
    </submittedName>
</protein>
<dbReference type="Proteomes" id="UP000199410">
    <property type="component" value="Unassembled WGS sequence"/>
</dbReference>
<dbReference type="RefSeq" id="WP_089986619.1">
    <property type="nucleotide sequence ID" value="NZ_CP189820.1"/>
</dbReference>
<organism evidence="1 2">
    <name type="scientific">Lysinibacillus fusiformis</name>
    <dbReference type="NCBI Taxonomy" id="28031"/>
    <lineage>
        <taxon>Bacteria</taxon>
        <taxon>Bacillati</taxon>
        <taxon>Bacillota</taxon>
        <taxon>Bacilli</taxon>
        <taxon>Bacillales</taxon>
        <taxon>Bacillaceae</taxon>
        <taxon>Lysinibacillus</taxon>
    </lineage>
</organism>
<accession>A0A1H9MZF5</accession>
<evidence type="ECO:0000313" key="1">
    <source>
        <dbReference type="EMBL" id="SER29106.1"/>
    </source>
</evidence>
<gene>
    <name evidence="1" type="ORF">SAMN02787113_03440</name>
</gene>
<name>A0A1H9MZF5_9BACI</name>
<evidence type="ECO:0000313" key="2">
    <source>
        <dbReference type="Proteomes" id="UP000199410"/>
    </source>
</evidence>
<comment type="caution">
    <text evidence="1">The sequence shown here is derived from an EMBL/GenBank/DDBJ whole genome shotgun (WGS) entry which is preliminary data.</text>
</comment>
<reference evidence="1 2" key="1">
    <citation type="submission" date="2016-10" db="EMBL/GenBank/DDBJ databases">
        <authorList>
            <person name="Varghese N."/>
            <person name="Submissions S."/>
        </authorList>
    </citation>
    <scope>NUCLEOTIDE SEQUENCE [LARGE SCALE GENOMIC DNA]</scope>
    <source>
        <strain evidence="1 2">TC-13</strain>
    </source>
</reference>
<proteinExistence type="predicted"/>
<dbReference type="EMBL" id="FOEL01000013">
    <property type="protein sequence ID" value="SER29106.1"/>
    <property type="molecule type" value="Genomic_DNA"/>
</dbReference>